<reference evidence="10" key="1">
    <citation type="submission" date="2003-08" db="EMBL/GenBank/DDBJ databases">
        <authorList>
            <person name="Birren B."/>
            <person name="Nusbaum C."/>
            <person name="Abebe A."/>
            <person name="Abouelleil A."/>
            <person name="Adekoya E."/>
            <person name="Ait-zahra M."/>
            <person name="Allen N."/>
            <person name="Allen T."/>
            <person name="An P."/>
            <person name="Anderson M."/>
            <person name="Anderson S."/>
            <person name="Arachchi H."/>
            <person name="Armbruster J."/>
            <person name="Bachantsang P."/>
            <person name="Baldwin J."/>
            <person name="Barry A."/>
            <person name="Bayul T."/>
            <person name="Blitshsteyn B."/>
            <person name="Bloom T."/>
            <person name="Blye J."/>
            <person name="Boguslavskiy L."/>
            <person name="Borowsky M."/>
            <person name="Boukhgalter B."/>
            <person name="Brunache A."/>
            <person name="Butler J."/>
            <person name="Calixte N."/>
            <person name="Calvo S."/>
            <person name="Camarata J."/>
            <person name="Campo K."/>
            <person name="Chang J."/>
            <person name="Cheshatsang Y."/>
            <person name="Citroen M."/>
            <person name="Collymore A."/>
            <person name="Considine T."/>
            <person name="Cook A."/>
            <person name="Cooke P."/>
            <person name="Corum B."/>
            <person name="Cuomo C."/>
            <person name="David R."/>
            <person name="Dawoe T."/>
            <person name="Degray S."/>
            <person name="Dodge S."/>
            <person name="Dooley K."/>
            <person name="Dorje P."/>
            <person name="Dorjee K."/>
            <person name="Dorris L."/>
            <person name="Duffey N."/>
            <person name="Dupes A."/>
            <person name="Elkins T."/>
            <person name="Engels R."/>
            <person name="Erickson J."/>
            <person name="Farina A."/>
            <person name="Faro S."/>
            <person name="Ferreira P."/>
            <person name="Fischer H."/>
            <person name="Fitzgerald M."/>
            <person name="Foley K."/>
            <person name="Gage D."/>
            <person name="Galagan J."/>
            <person name="Gearin G."/>
            <person name="Gnerre S."/>
            <person name="Gnirke A."/>
            <person name="Goyette A."/>
            <person name="Graham J."/>
            <person name="Grandbois E."/>
            <person name="Gyaltsen K."/>
            <person name="Hafez N."/>
            <person name="Hagopian D."/>
            <person name="Hagos B."/>
            <person name="Hall J."/>
            <person name="Hatcher B."/>
            <person name="Heller A."/>
            <person name="Higgins H."/>
            <person name="Honan T."/>
            <person name="Horn A."/>
            <person name="Houde N."/>
            <person name="Hughes L."/>
            <person name="Hulme W."/>
            <person name="Husby E."/>
            <person name="Iliev I."/>
            <person name="Jaffe D."/>
            <person name="Jones C."/>
            <person name="Kamal M."/>
            <person name="Kamat A."/>
            <person name="Kamvysselis M."/>
            <person name="Karlsson E."/>
            <person name="Kells C."/>
            <person name="Kieu A."/>
            <person name="Kisner P."/>
            <person name="Kodira C."/>
            <person name="Kulbokas E."/>
            <person name="Labutti K."/>
            <person name="Lama D."/>
            <person name="Landers T."/>
            <person name="Leger J."/>
            <person name="Levine S."/>
            <person name="Lewis D."/>
            <person name="Lewis T."/>
            <person name="Lindblad-toh K."/>
            <person name="Liu X."/>
            <person name="Lokyitsang T."/>
            <person name="Lokyitsang Y."/>
            <person name="Lucien O."/>
            <person name="Lui A."/>
            <person name="Ma L.J."/>
            <person name="Mabbitt R."/>
            <person name="Macdonald J."/>
            <person name="Maclean C."/>
            <person name="Major J."/>
            <person name="Manning J."/>
            <person name="Marabella R."/>
            <person name="Maru K."/>
            <person name="Matthews C."/>
            <person name="Mauceli E."/>
            <person name="Mccarthy M."/>
            <person name="Mcdonough S."/>
            <person name="Mcghee T."/>
            <person name="Meldrim J."/>
            <person name="Meneus L."/>
            <person name="Mesirov J."/>
            <person name="Mihalev A."/>
            <person name="Mihova T."/>
            <person name="Mikkelsen T."/>
            <person name="Mlenga V."/>
            <person name="Moru K."/>
            <person name="Mozes J."/>
            <person name="Mulrain L."/>
            <person name="Munson G."/>
            <person name="Naylor J."/>
            <person name="Newes C."/>
            <person name="Nguyen C."/>
            <person name="Nguyen N."/>
            <person name="Nguyen T."/>
            <person name="Nicol R."/>
            <person name="Nielsen C."/>
            <person name="Nizzari M."/>
            <person name="Norbu C."/>
            <person name="Norbu N."/>
            <person name="O'donnell P."/>
            <person name="Okoawo O."/>
            <person name="O'leary S."/>
            <person name="Omotosho B."/>
            <person name="O'neill K."/>
            <person name="Osman S."/>
            <person name="Parker S."/>
            <person name="Perrin D."/>
            <person name="Phunkhang P."/>
            <person name="Piqani B."/>
            <person name="Purcell S."/>
            <person name="Rachupka T."/>
            <person name="Ramasamy U."/>
            <person name="Rameau R."/>
            <person name="Ray V."/>
            <person name="Raymond C."/>
            <person name="Retta R."/>
            <person name="Richardson S."/>
            <person name="Rise C."/>
            <person name="Rodriguez J."/>
            <person name="Rogers J."/>
            <person name="Rogov P."/>
            <person name="Rutman M."/>
            <person name="Schupbach R."/>
            <person name="Seaman C."/>
            <person name="Settipalli S."/>
            <person name="Sharpe T."/>
            <person name="Sheridan J."/>
            <person name="Sherpa N."/>
            <person name="Shi J."/>
            <person name="Smirnov S."/>
            <person name="Smith C."/>
            <person name="Sougnez C."/>
            <person name="Spencer B."/>
            <person name="Stalker J."/>
            <person name="Stange-thomann N."/>
            <person name="Stavropoulos S."/>
            <person name="Stetson K."/>
            <person name="Stone C."/>
            <person name="Stone S."/>
            <person name="Stubbs M."/>
            <person name="Talamas J."/>
            <person name="Tchuinga P."/>
            <person name="Tenzing P."/>
            <person name="Tesfaye S."/>
            <person name="Theodore J."/>
            <person name="Thoulutsang Y."/>
            <person name="Topham K."/>
            <person name="Towey S."/>
            <person name="Tsamla T."/>
            <person name="Tsomo N."/>
            <person name="Vallee D."/>
            <person name="Vassiliev H."/>
            <person name="Venkataraman V."/>
            <person name="Vinson J."/>
            <person name="Vo A."/>
            <person name="Wade C."/>
            <person name="Wang S."/>
            <person name="Wangchuk T."/>
            <person name="Wangdi T."/>
            <person name="Whittaker C."/>
            <person name="Wilkinson J."/>
            <person name="Wu Y."/>
            <person name="Wyman D."/>
            <person name="Yadav S."/>
            <person name="Yang S."/>
            <person name="Yang X."/>
            <person name="Yeager S."/>
            <person name="Yee E."/>
            <person name="Young G."/>
            <person name="Zainoun J."/>
            <person name="Zembeck L."/>
            <person name="Zimmer A."/>
            <person name="Zody M."/>
            <person name="Lander E."/>
        </authorList>
    </citation>
    <scope>NUCLEOTIDE SEQUENCE [LARGE SCALE GENOMIC DNA]</scope>
</reference>
<comment type="similarity">
    <text evidence="3">Belongs to the complement C6/C7/C8/C9 family.</text>
</comment>
<dbReference type="InterPro" id="IPR000742">
    <property type="entry name" value="EGF"/>
</dbReference>
<evidence type="ECO:0000259" key="8">
    <source>
        <dbReference type="PROSITE" id="PS51412"/>
    </source>
</evidence>
<keyword evidence="7" id="KW-1015">Disulfide bond</keyword>
<dbReference type="InParanoid" id="H2YXY4"/>
<dbReference type="InterPro" id="IPR020863">
    <property type="entry name" value="MACPF_CS"/>
</dbReference>
<dbReference type="InterPro" id="IPR020864">
    <property type="entry name" value="MACPF"/>
</dbReference>
<dbReference type="GO" id="GO:0031640">
    <property type="term" value="P:killing of cells of another organism"/>
    <property type="evidence" value="ECO:0007669"/>
    <property type="project" value="UniProtKB-KW"/>
</dbReference>
<dbReference type="HOGENOM" id="CLU_032453_0_0_1"/>
<dbReference type="GO" id="GO:0005576">
    <property type="term" value="C:extracellular region"/>
    <property type="evidence" value="ECO:0007669"/>
    <property type="project" value="UniProtKB-SubCell"/>
</dbReference>
<evidence type="ECO:0000313" key="10">
    <source>
        <dbReference type="Proteomes" id="UP000007875"/>
    </source>
</evidence>
<dbReference type="PROSITE" id="PS51412">
    <property type="entry name" value="MACPF_2"/>
    <property type="match status" value="1"/>
</dbReference>
<dbReference type="OMA" id="TILAYHI"/>
<evidence type="ECO:0000256" key="1">
    <source>
        <dbReference type="ARBA" id="ARBA00004370"/>
    </source>
</evidence>
<evidence type="ECO:0000256" key="2">
    <source>
        <dbReference type="ARBA" id="ARBA00004613"/>
    </source>
</evidence>
<dbReference type="GO" id="GO:0006955">
    <property type="term" value="P:immune response"/>
    <property type="evidence" value="ECO:0007669"/>
    <property type="project" value="InterPro"/>
</dbReference>
<dbReference type="Pfam" id="PF01823">
    <property type="entry name" value="MACPF"/>
    <property type="match status" value="1"/>
</dbReference>
<dbReference type="PRINTS" id="PR00764">
    <property type="entry name" value="COMPLEMENTC9"/>
</dbReference>
<dbReference type="GO" id="GO:0005579">
    <property type="term" value="C:membrane attack complex"/>
    <property type="evidence" value="ECO:0007669"/>
    <property type="project" value="InterPro"/>
</dbReference>
<dbReference type="InterPro" id="IPR001862">
    <property type="entry name" value="MAC_perforin"/>
</dbReference>
<keyword evidence="4" id="KW-0964">Secreted</keyword>
<dbReference type="PROSITE" id="PS00279">
    <property type="entry name" value="MACPF_1"/>
    <property type="match status" value="1"/>
</dbReference>
<evidence type="ECO:0000256" key="5">
    <source>
        <dbReference type="ARBA" id="ARBA00022852"/>
    </source>
</evidence>
<evidence type="ECO:0000256" key="3">
    <source>
        <dbReference type="ARBA" id="ARBA00009214"/>
    </source>
</evidence>
<feature type="domain" description="MACPF" evidence="8">
    <location>
        <begin position="1"/>
        <end position="195"/>
    </location>
</feature>
<comment type="subcellular location">
    <subcellularLocation>
        <location evidence="1">Membrane</location>
    </subcellularLocation>
    <subcellularLocation>
        <location evidence="2">Secreted</location>
    </subcellularLocation>
</comment>
<dbReference type="PANTHER" id="PTHR45742:SF8">
    <property type="entry name" value="FLOCCULATION PROTEIN FLO11"/>
    <property type="match status" value="1"/>
</dbReference>
<dbReference type="Proteomes" id="UP000007875">
    <property type="component" value="Unassembled WGS sequence"/>
</dbReference>
<dbReference type="SMART" id="SM00457">
    <property type="entry name" value="MACPF"/>
    <property type="match status" value="1"/>
</dbReference>
<reference evidence="9" key="2">
    <citation type="submission" date="2025-08" db="UniProtKB">
        <authorList>
            <consortium name="Ensembl"/>
        </authorList>
    </citation>
    <scope>IDENTIFICATION</scope>
</reference>
<accession>H2YXY4</accession>
<keyword evidence="6" id="KW-0472">Membrane</keyword>
<protein>
    <recommendedName>
        <fullName evidence="8">MACPF domain-containing protein</fullName>
    </recommendedName>
</protein>
<sequence>MNQPRNFIFSHQFQLLLRDLPKAYDYGKYEAVIRNFGTHYYSSGSLGGRYEYIYRYSKSALRQSGLTESQQQSCLSIEASIAFLGIGLGGGSSRCSSNSLSRKHAGSFTNAATEVVSNVRGGTSGTAASLSFNLKSKKNFEAWVNSLKQNPAVVRYTLSPLSAVFNDVSKKLNMNRAIRFYLSRYDYAKCPSSCFNYGQLIVVNDGKVCKCLCAANFGGISCELRG</sequence>
<name>H2YXY4_CIOSA</name>
<organism evidence="9 10">
    <name type="scientific">Ciona savignyi</name>
    <name type="common">Pacific transparent sea squirt</name>
    <dbReference type="NCBI Taxonomy" id="51511"/>
    <lineage>
        <taxon>Eukaryota</taxon>
        <taxon>Metazoa</taxon>
        <taxon>Chordata</taxon>
        <taxon>Tunicata</taxon>
        <taxon>Ascidiacea</taxon>
        <taxon>Phlebobranchia</taxon>
        <taxon>Cionidae</taxon>
        <taxon>Ciona</taxon>
    </lineage>
</organism>
<dbReference type="STRING" id="51511.ENSCSAVP00000010195"/>
<evidence type="ECO:0000256" key="6">
    <source>
        <dbReference type="ARBA" id="ARBA00023136"/>
    </source>
</evidence>
<dbReference type="GeneTree" id="ENSGT00940000165740"/>
<keyword evidence="10" id="KW-1185">Reference proteome</keyword>
<reference evidence="9" key="3">
    <citation type="submission" date="2025-09" db="UniProtKB">
        <authorList>
            <consortium name="Ensembl"/>
        </authorList>
    </citation>
    <scope>IDENTIFICATION</scope>
</reference>
<dbReference type="PROSITE" id="PS00022">
    <property type="entry name" value="EGF_1"/>
    <property type="match status" value="1"/>
</dbReference>
<proteinExistence type="inferred from homology"/>
<dbReference type="PANTHER" id="PTHR45742">
    <property type="entry name" value="COMPLEMENT COMPONENT C6"/>
    <property type="match status" value="1"/>
</dbReference>
<dbReference type="eggNOG" id="ENOG502QPIM">
    <property type="taxonomic scope" value="Eukaryota"/>
</dbReference>
<keyword evidence="5" id="KW-0204">Cytolysis</keyword>
<evidence type="ECO:0000313" key="9">
    <source>
        <dbReference type="Ensembl" id="ENSCSAVP00000010195.1"/>
    </source>
</evidence>
<dbReference type="AlphaFoldDB" id="H2YXY4"/>
<dbReference type="Ensembl" id="ENSCSAVT00000010319.1">
    <property type="protein sequence ID" value="ENSCSAVP00000010195.1"/>
    <property type="gene ID" value="ENSCSAVG00000006018.1"/>
</dbReference>
<evidence type="ECO:0000256" key="7">
    <source>
        <dbReference type="ARBA" id="ARBA00023157"/>
    </source>
</evidence>
<evidence type="ECO:0000256" key="4">
    <source>
        <dbReference type="ARBA" id="ARBA00022525"/>
    </source>
</evidence>